<name>A0A1K0FK69_9ACTN</name>
<feature type="transmembrane region" description="Helical" evidence="1">
    <location>
        <begin position="14"/>
        <end position="36"/>
    </location>
</feature>
<organism evidence="2 3">
    <name type="scientific">Couchioplanes caeruleus subsp. caeruleus</name>
    <dbReference type="NCBI Taxonomy" id="56427"/>
    <lineage>
        <taxon>Bacteria</taxon>
        <taxon>Bacillati</taxon>
        <taxon>Actinomycetota</taxon>
        <taxon>Actinomycetes</taxon>
        <taxon>Micromonosporales</taxon>
        <taxon>Micromonosporaceae</taxon>
        <taxon>Couchioplanes</taxon>
    </lineage>
</organism>
<proteinExistence type="predicted"/>
<keyword evidence="1" id="KW-1133">Transmembrane helix</keyword>
<comment type="caution">
    <text evidence="2">The sequence shown here is derived from an EMBL/GenBank/DDBJ whole genome shotgun (WGS) entry which is preliminary data.</text>
</comment>
<evidence type="ECO:0000256" key="1">
    <source>
        <dbReference type="SAM" id="Phobius"/>
    </source>
</evidence>
<keyword evidence="3" id="KW-1185">Reference proteome</keyword>
<keyword evidence="1" id="KW-0812">Transmembrane</keyword>
<sequence>MAVPSSTPNKKRPLLVAGLIAVVLMVGAVVAGAYLWRRYQAPSQASAADCALAQSIIDRARQVPRDKAAAEKWAAETRQMRITGMKDGYLGALVAQYEGWAVASATGEGRPPAPREVTDLRDEANGHCEEAGRTLTFPPIVSALRTVAGSR</sequence>
<dbReference type="AlphaFoldDB" id="A0A1K0FK69"/>
<evidence type="ECO:0000313" key="2">
    <source>
        <dbReference type="EMBL" id="OJF13217.1"/>
    </source>
</evidence>
<protein>
    <submittedName>
        <fullName evidence="2">Uncharacterized protein</fullName>
    </submittedName>
</protein>
<dbReference type="EMBL" id="MEIA01000167">
    <property type="protein sequence ID" value="OJF13217.1"/>
    <property type="molecule type" value="Genomic_DNA"/>
</dbReference>
<gene>
    <name evidence="2" type="ORF">BG844_16540</name>
</gene>
<reference evidence="2 3" key="1">
    <citation type="submission" date="2016-09" db="EMBL/GenBank/DDBJ databases">
        <title>Couchioplanes caeruleus draft genome sequence.</title>
        <authorList>
            <person name="Sheehan J."/>
            <person name="Caffrey P."/>
        </authorList>
    </citation>
    <scope>NUCLEOTIDE SEQUENCE [LARGE SCALE GENOMIC DNA]</scope>
    <source>
        <strain evidence="2 3">DSM 43634</strain>
    </source>
</reference>
<dbReference type="Proteomes" id="UP000182486">
    <property type="component" value="Unassembled WGS sequence"/>
</dbReference>
<accession>A0A1K0FK69</accession>
<dbReference type="RefSeq" id="WP_071806225.1">
    <property type="nucleotide sequence ID" value="NZ_MEIA01000167.1"/>
</dbReference>
<keyword evidence="1" id="KW-0472">Membrane</keyword>
<evidence type="ECO:0000313" key="3">
    <source>
        <dbReference type="Proteomes" id="UP000182486"/>
    </source>
</evidence>